<evidence type="ECO:0000256" key="2">
    <source>
        <dbReference type="ARBA" id="ARBA00004141"/>
    </source>
</evidence>
<evidence type="ECO:0000256" key="11">
    <source>
        <dbReference type="ARBA" id="ARBA00048044"/>
    </source>
</evidence>
<feature type="binding site" description="axial binding residue" evidence="12">
    <location>
        <position position="337"/>
    </location>
    <ligand>
        <name>heme</name>
        <dbReference type="ChEBI" id="CHEBI:30413"/>
    </ligand>
    <ligandPart>
        <name>Fe</name>
        <dbReference type="ChEBI" id="CHEBI:18248"/>
    </ligandPart>
</feature>
<reference evidence="13 14" key="1">
    <citation type="submission" date="2017-03" db="EMBL/GenBank/DDBJ databases">
        <authorList>
            <person name="Afonso C.L."/>
            <person name="Miller P.J."/>
            <person name="Scott M.A."/>
            <person name="Spackman E."/>
            <person name="Goraichik I."/>
            <person name="Dimitrov K.M."/>
            <person name="Suarez D.L."/>
            <person name="Swayne D.E."/>
        </authorList>
    </citation>
    <scope>NUCLEOTIDE SEQUENCE [LARGE SCALE GENOMIC DNA]</scope>
    <source>
        <strain evidence="13 14">CECT 7691</strain>
    </source>
</reference>
<comment type="pathway">
    <text evidence="10 12">Porphyrin-containing compound metabolism; heme A biosynthesis; heme A from heme O: step 1/1.</text>
</comment>
<name>A0A1Y5SU24_9PROT</name>
<dbReference type="HAMAP" id="MF_01665">
    <property type="entry name" value="HemeA_synth_type2"/>
    <property type="match status" value="1"/>
</dbReference>
<feature type="transmembrane region" description="Helical" evidence="12">
    <location>
        <begin position="25"/>
        <end position="45"/>
    </location>
</feature>
<keyword evidence="7 12" id="KW-0408">Iron</keyword>
<evidence type="ECO:0000256" key="7">
    <source>
        <dbReference type="ARBA" id="ARBA00023004"/>
    </source>
</evidence>
<dbReference type="UniPathway" id="UPA00269">
    <property type="reaction ID" value="UER00713"/>
</dbReference>
<proteinExistence type="inferred from homology"/>
<dbReference type="GO" id="GO:0005886">
    <property type="term" value="C:plasma membrane"/>
    <property type="evidence" value="ECO:0007669"/>
    <property type="project" value="UniProtKB-SubCell"/>
</dbReference>
<sequence length="377" mass="40956">MSMNVISGVGAPPVRAATAAADRRIARWLFLVALLVFAMLVLGGVTRLTNSGLSMVEWRPVTGWLPPLGEQAWQEEFAKYRTSPEYRKVNAGMSLDAFKQIYAFEYGHRLLGRLIGLAFFLPFLWFLIRGQVARPLAVRLAGIFLLGGLQGGMGWFMVKSGLVDHPDVSHYRLTAHLALAIAILGALLWTAWGLIGRPAEDGDPSARRALAPLARLLLGLVFLQILLGGLVAGINAGLLYNEWPLMGDGLIPEDVWSLSPWYLNPLENHATVQFDHRLVAYLIAALAVWLWLRARRLDLPADLGLGLRLFWLTFALQFCLGIATLLAQVPVSLGALHQAGGALTFAAALYLVHRSRDAVGNVRGTAAPAGGPGPVRP</sequence>
<feature type="transmembrane region" description="Helical" evidence="12">
    <location>
        <begin position="110"/>
        <end position="128"/>
    </location>
</feature>
<keyword evidence="6 12" id="KW-0560">Oxidoreductase</keyword>
<evidence type="ECO:0000256" key="5">
    <source>
        <dbReference type="ARBA" id="ARBA00022989"/>
    </source>
</evidence>
<evidence type="ECO:0000256" key="1">
    <source>
        <dbReference type="ARBA" id="ARBA00001970"/>
    </source>
</evidence>
<feature type="binding site" description="axial binding residue" evidence="12">
    <location>
        <position position="276"/>
    </location>
    <ligand>
        <name>heme</name>
        <dbReference type="ChEBI" id="CHEBI:30413"/>
    </ligand>
    <ligandPart>
        <name>Fe</name>
        <dbReference type="ChEBI" id="CHEBI:18248"/>
    </ligandPart>
</feature>
<organism evidence="13 14">
    <name type="scientific">Oceanibacterium hippocampi</name>
    <dbReference type="NCBI Taxonomy" id="745714"/>
    <lineage>
        <taxon>Bacteria</taxon>
        <taxon>Pseudomonadati</taxon>
        <taxon>Pseudomonadota</taxon>
        <taxon>Alphaproteobacteria</taxon>
        <taxon>Sneathiellales</taxon>
        <taxon>Sneathiellaceae</taxon>
        <taxon>Oceanibacterium</taxon>
    </lineage>
</organism>
<dbReference type="PANTHER" id="PTHR23289:SF2">
    <property type="entry name" value="CYTOCHROME C OXIDASE ASSEMBLY PROTEIN COX15 HOMOLOG"/>
    <property type="match status" value="1"/>
</dbReference>
<feature type="transmembrane region" description="Helical" evidence="12">
    <location>
        <begin position="335"/>
        <end position="353"/>
    </location>
</feature>
<comment type="function">
    <text evidence="12">Catalyzes the conversion of heme O to heme A by two successive hydroxylations of the methyl group at C8. The first hydroxylation forms heme I, the second hydroxylation results in an unstable dihydroxymethyl group, which spontaneously dehydrates, resulting in the formyl group of heme A.</text>
</comment>
<dbReference type="InParanoid" id="A0A1Y5SU24"/>
<feature type="transmembrane region" description="Helical" evidence="12">
    <location>
        <begin position="140"/>
        <end position="158"/>
    </location>
</feature>
<evidence type="ECO:0000313" key="13">
    <source>
        <dbReference type="EMBL" id="SLN45178.1"/>
    </source>
</evidence>
<dbReference type="EMBL" id="FWFR01000001">
    <property type="protein sequence ID" value="SLN45178.1"/>
    <property type="molecule type" value="Genomic_DNA"/>
</dbReference>
<dbReference type="GO" id="GO:0120547">
    <property type="term" value="F:heme A synthase activity"/>
    <property type="evidence" value="ECO:0007669"/>
    <property type="project" value="UniProtKB-EC"/>
</dbReference>
<keyword evidence="12" id="KW-1003">Cell membrane</keyword>
<feature type="transmembrane region" description="Helical" evidence="12">
    <location>
        <begin position="278"/>
        <end position="294"/>
    </location>
</feature>
<evidence type="ECO:0000256" key="12">
    <source>
        <dbReference type="HAMAP-Rule" id="MF_01665"/>
    </source>
</evidence>
<comment type="catalytic activity">
    <reaction evidence="11">
        <text>Fe(II)-heme o + 2 A + H2O = Fe(II)-heme a + 2 AH2</text>
        <dbReference type="Rhea" id="RHEA:63388"/>
        <dbReference type="ChEBI" id="CHEBI:13193"/>
        <dbReference type="ChEBI" id="CHEBI:15377"/>
        <dbReference type="ChEBI" id="CHEBI:17499"/>
        <dbReference type="ChEBI" id="CHEBI:60530"/>
        <dbReference type="ChEBI" id="CHEBI:61715"/>
        <dbReference type="EC" id="1.17.99.9"/>
    </reaction>
    <physiologicalReaction direction="left-to-right" evidence="11">
        <dbReference type="Rhea" id="RHEA:63389"/>
    </physiologicalReaction>
</comment>
<dbReference type="GO" id="GO:0046872">
    <property type="term" value="F:metal ion binding"/>
    <property type="evidence" value="ECO:0007669"/>
    <property type="project" value="UniProtKB-KW"/>
</dbReference>
<dbReference type="EC" id="1.17.99.9" evidence="12"/>
<gene>
    <name evidence="12 13" type="primary">ctaA</name>
    <name evidence="13" type="ORF">OCH7691_01932</name>
</gene>
<accession>A0A1Y5SU24</accession>
<keyword evidence="3 12" id="KW-0812">Transmembrane</keyword>
<dbReference type="Pfam" id="PF02628">
    <property type="entry name" value="COX15-CtaA"/>
    <property type="match status" value="1"/>
</dbReference>
<dbReference type="GO" id="GO:0006784">
    <property type="term" value="P:heme A biosynthetic process"/>
    <property type="evidence" value="ECO:0007669"/>
    <property type="project" value="UniProtKB-UniRule"/>
</dbReference>
<comment type="similarity">
    <text evidence="12">Belongs to the COX15/CtaA family. Type 2 subfamily.</text>
</comment>
<evidence type="ECO:0000256" key="10">
    <source>
        <dbReference type="ARBA" id="ARBA00044501"/>
    </source>
</evidence>
<evidence type="ECO:0000256" key="8">
    <source>
        <dbReference type="ARBA" id="ARBA00023133"/>
    </source>
</evidence>
<keyword evidence="4 12" id="KW-0479">Metal-binding</keyword>
<keyword evidence="5 12" id="KW-1133">Transmembrane helix</keyword>
<dbReference type="Proteomes" id="UP000193200">
    <property type="component" value="Unassembled WGS sequence"/>
</dbReference>
<keyword evidence="9 12" id="KW-0472">Membrane</keyword>
<dbReference type="PANTHER" id="PTHR23289">
    <property type="entry name" value="CYTOCHROME C OXIDASE ASSEMBLY PROTEIN COX15"/>
    <property type="match status" value="1"/>
</dbReference>
<comment type="cofactor">
    <cofactor evidence="1 12">
        <name>heme b</name>
        <dbReference type="ChEBI" id="CHEBI:60344"/>
    </cofactor>
</comment>
<evidence type="ECO:0000313" key="14">
    <source>
        <dbReference type="Proteomes" id="UP000193200"/>
    </source>
</evidence>
<evidence type="ECO:0000256" key="9">
    <source>
        <dbReference type="ARBA" id="ARBA00023136"/>
    </source>
</evidence>
<dbReference type="InterPro" id="IPR003780">
    <property type="entry name" value="COX15/CtaA_fam"/>
</dbReference>
<feature type="transmembrane region" description="Helical" evidence="12">
    <location>
        <begin position="173"/>
        <end position="195"/>
    </location>
</feature>
<comment type="subcellular location">
    <subcellularLocation>
        <location evidence="12">Cell membrane</location>
        <topology evidence="12">Multi-pass membrane protein</topology>
    </subcellularLocation>
    <subcellularLocation>
        <location evidence="2">Membrane</location>
        <topology evidence="2">Multi-pass membrane protein</topology>
    </subcellularLocation>
</comment>
<dbReference type="RefSeq" id="WP_217807879.1">
    <property type="nucleotide sequence ID" value="NZ_FWFR01000001.1"/>
</dbReference>
<comment type="subunit">
    <text evidence="12">Interacts with CtaB.</text>
</comment>
<dbReference type="GO" id="GO:0016653">
    <property type="term" value="F:oxidoreductase activity, acting on NAD(P)H, heme protein as acceptor"/>
    <property type="evidence" value="ECO:0007669"/>
    <property type="project" value="TreeGrafter"/>
</dbReference>
<dbReference type="InterPro" id="IPR023754">
    <property type="entry name" value="HemeA_Synthase_type2"/>
</dbReference>
<evidence type="ECO:0000256" key="6">
    <source>
        <dbReference type="ARBA" id="ARBA00023002"/>
    </source>
</evidence>
<evidence type="ECO:0000256" key="3">
    <source>
        <dbReference type="ARBA" id="ARBA00022692"/>
    </source>
</evidence>
<protein>
    <recommendedName>
        <fullName evidence="12">Heme A synthase</fullName>
        <shortName evidence="12">HAS</shortName>
        <ecNumber evidence="12">1.17.99.9</ecNumber>
    </recommendedName>
    <alternativeName>
        <fullName evidence="12">Cytochrome aa3-controlling protein</fullName>
    </alternativeName>
</protein>
<keyword evidence="14" id="KW-1185">Reference proteome</keyword>
<evidence type="ECO:0000256" key="4">
    <source>
        <dbReference type="ARBA" id="ARBA00022723"/>
    </source>
</evidence>
<feature type="transmembrane region" description="Helical" evidence="12">
    <location>
        <begin position="216"/>
        <end position="240"/>
    </location>
</feature>
<feature type="transmembrane region" description="Helical" evidence="12">
    <location>
        <begin position="306"/>
        <end position="329"/>
    </location>
</feature>
<keyword evidence="8 12" id="KW-0350">Heme biosynthesis</keyword>
<dbReference type="AlphaFoldDB" id="A0A1Y5SU24"/>